<dbReference type="EMBL" id="AP027452">
    <property type="protein sequence ID" value="BDY30716.1"/>
    <property type="molecule type" value="Genomic_DNA"/>
</dbReference>
<dbReference type="InterPro" id="IPR018821">
    <property type="entry name" value="DUF294_put_nucleoTrafse_sb-bd"/>
</dbReference>
<evidence type="ECO:0000259" key="1">
    <source>
        <dbReference type="Pfam" id="PF03445"/>
    </source>
</evidence>
<dbReference type="Proteomes" id="UP001241092">
    <property type="component" value="Chromosome"/>
</dbReference>
<accession>A0AAI8XQ53</accession>
<gene>
    <name evidence="3" type="ORF">hbim_04662</name>
</gene>
<protein>
    <recommendedName>
        <fullName evidence="5">Cyclic nucleotide-binding protein</fullName>
    </recommendedName>
</protein>
<dbReference type="RefSeq" id="WP_286211437.1">
    <property type="nucleotide sequence ID" value="NZ_AP027452.1"/>
</dbReference>
<dbReference type="InterPro" id="IPR005105">
    <property type="entry name" value="GlnD_Uridyltrans_N"/>
</dbReference>
<proteinExistence type="predicted"/>
<sequence length="336" mass="35359">MPEGPLDLARTRIASADSATALAAASRDAHDAVHEVVEARAGAATVASAWSALVRAALTTAARLTGAGRPAGAWYASGSVGRGDALPGSDLETLFVRNPDIPLDTALRQADAVHELLAECGFVGDPNGAVATRAQFSRTEREWAASIGRWAADPDTDRGVVMMGLLADADPVTAGPDLREQVGIAARAHPGALSAMLQDATFPRAHVPSRLRALTSGDGGVDLKYATVDPVVRIARWAALSCGSEALTTTARISDAAGSRYLDSEDARTLAKCHSIASSIRWRVRSARWDGAPDDRVDLSTLPPQDRTALRSIGREISGLRRKLDYLASTSTFSTW</sequence>
<dbReference type="Pfam" id="PF10335">
    <property type="entry name" value="DUF294_C"/>
    <property type="match status" value="1"/>
</dbReference>
<reference evidence="3" key="1">
    <citation type="submission" date="2023-03" db="EMBL/GenBank/DDBJ databases">
        <title>Draft genome sequence of a Mycolicibacterium mageritense strain H4_3_1 isolated from a hybrid biological-inorganic system reactor.</title>
        <authorList>
            <person name="Feng X."/>
            <person name="Kazama D."/>
            <person name="Sato K."/>
            <person name="Kobayashi H."/>
        </authorList>
    </citation>
    <scope>NUCLEOTIDE SEQUENCE</scope>
    <source>
        <strain evidence="3">H4_3_1</strain>
    </source>
</reference>
<dbReference type="AlphaFoldDB" id="A0AAI8XQ53"/>
<dbReference type="Pfam" id="PF03445">
    <property type="entry name" value="DUF294"/>
    <property type="match status" value="1"/>
</dbReference>
<evidence type="ECO:0000313" key="3">
    <source>
        <dbReference type="EMBL" id="BDY30716.1"/>
    </source>
</evidence>
<evidence type="ECO:0008006" key="5">
    <source>
        <dbReference type="Google" id="ProtNLM"/>
    </source>
</evidence>
<evidence type="ECO:0000259" key="2">
    <source>
        <dbReference type="Pfam" id="PF10335"/>
    </source>
</evidence>
<feature type="domain" description="Protein-PII uridylyltransferase N-terminal" evidence="1">
    <location>
        <begin position="28"/>
        <end position="156"/>
    </location>
</feature>
<feature type="domain" description="DUF294" evidence="2">
    <location>
        <begin position="193"/>
        <end position="325"/>
    </location>
</feature>
<evidence type="ECO:0000313" key="4">
    <source>
        <dbReference type="Proteomes" id="UP001241092"/>
    </source>
</evidence>
<name>A0AAI8XQ53_MYCME</name>
<dbReference type="GO" id="GO:0008773">
    <property type="term" value="F:[protein-PII] uridylyltransferase activity"/>
    <property type="evidence" value="ECO:0007669"/>
    <property type="project" value="InterPro"/>
</dbReference>
<organism evidence="3 4">
    <name type="scientific">Mycolicibacterium mageritense</name>
    <name type="common">Mycobacterium mageritense</name>
    <dbReference type="NCBI Taxonomy" id="53462"/>
    <lineage>
        <taxon>Bacteria</taxon>
        <taxon>Bacillati</taxon>
        <taxon>Actinomycetota</taxon>
        <taxon>Actinomycetes</taxon>
        <taxon>Mycobacteriales</taxon>
        <taxon>Mycobacteriaceae</taxon>
        <taxon>Mycolicibacterium</taxon>
    </lineage>
</organism>